<evidence type="ECO:0000259" key="1">
    <source>
        <dbReference type="Pfam" id="PF00561"/>
    </source>
</evidence>
<proteinExistence type="predicted"/>
<dbReference type="InterPro" id="IPR029058">
    <property type="entry name" value="AB_hydrolase_fold"/>
</dbReference>
<dbReference type="InterPro" id="IPR000073">
    <property type="entry name" value="AB_hydrolase_1"/>
</dbReference>
<dbReference type="GO" id="GO:0047570">
    <property type="term" value="F:3-oxoadipate enol-lactonase activity"/>
    <property type="evidence" value="ECO:0007669"/>
    <property type="project" value="UniProtKB-EC"/>
</dbReference>
<keyword evidence="3" id="KW-1185">Reference proteome</keyword>
<feature type="domain" description="AB hydrolase-1" evidence="1">
    <location>
        <begin position="17"/>
        <end position="237"/>
    </location>
</feature>
<dbReference type="Proteomes" id="UP000515947">
    <property type="component" value="Chromosome"/>
</dbReference>
<dbReference type="PANTHER" id="PTHR43433:SF5">
    <property type="entry name" value="AB HYDROLASE-1 DOMAIN-CONTAINING PROTEIN"/>
    <property type="match status" value="1"/>
</dbReference>
<dbReference type="GO" id="GO:0042952">
    <property type="term" value="P:beta-ketoadipate pathway"/>
    <property type="evidence" value="ECO:0007669"/>
    <property type="project" value="InterPro"/>
</dbReference>
<dbReference type="Pfam" id="PF00561">
    <property type="entry name" value="Abhydrolase_1"/>
    <property type="match status" value="1"/>
</dbReference>
<dbReference type="EMBL" id="CP060713">
    <property type="protein sequence ID" value="QNN51338.1"/>
    <property type="molecule type" value="Genomic_DNA"/>
</dbReference>
<gene>
    <name evidence="2" type="primary">pcaD</name>
    <name evidence="2" type="ORF">H9L09_11985</name>
</gene>
<organism evidence="2 3">
    <name type="scientific">Nocardioides mesophilus</name>
    <dbReference type="NCBI Taxonomy" id="433659"/>
    <lineage>
        <taxon>Bacteria</taxon>
        <taxon>Bacillati</taxon>
        <taxon>Actinomycetota</taxon>
        <taxon>Actinomycetes</taxon>
        <taxon>Propionibacteriales</taxon>
        <taxon>Nocardioidaceae</taxon>
        <taxon>Nocardioides</taxon>
    </lineage>
</organism>
<evidence type="ECO:0000313" key="2">
    <source>
        <dbReference type="EMBL" id="QNN51338.1"/>
    </source>
</evidence>
<dbReference type="SUPFAM" id="SSF53474">
    <property type="entry name" value="alpha/beta-Hydrolases"/>
    <property type="match status" value="1"/>
</dbReference>
<dbReference type="Gene3D" id="3.40.50.1820">
    <property type="entry name" value="alpha/beta hydrolase"/>
    <property type="match status" value="1"/>
</dbReference>
<reference evidence="2 3" key="1">
    <citation type="submission" date="2020-08" db="EMBL/GenBank/DDBJ databases">
        <title>Genome sequence of Nocardioides mesophilus KACC 16243T.</title>
        <authorList>
            <person name="Hyun D.-W."/>
            <person name="Bae J.-W."/>
        </authorList>
    </citation>
    <scope>NUCLEOTIDE SEQUENCE [LARGE SCALE GENOMIC DNA]</scope>
    <source>
        <strain evidence="2 3">KACC 16243</strain>
    </source>
</reference>
<dbReference type="InterPro" id="IPR026968">
    <property type="entry name" value="PcaD/CatD"/>
</dbReference>
<dbReference type="KEGG" id="nmes:H9L09_11985"/>
<protein>
    <submittedName>
        <fullName evidence="2">3-oxoadipate enol-lactonase</fullName>
        <ecNumber evidence="2">3.1.1.24</ecNumber>
    </submittedName>
</protein>
<dbReference type="NCBIfam" id="TIGR02427">
    <property type="entry name" value="protocat_pcaD"/>
    <property type="match status" value="1"/>
</dbReference>
<keyword evidence="2" id="KW-0378">Hydrolase</keyword>
<dbReference type="PRINTS" id="PR00111">
    <property type="entry name" value="ABHYDROLASE"/>
</dbReference>
<evidence type="ECO:0000313" key="3">
    <source>
        <dbReference type="Proteomes" id="UP000515947"/>
    </source>
</evidence>
<dbReference type="PANTHER" id="PTHR43433">
    <property type="entry name" value="HYDROLASE, ALPHA/BETA FOLD FAMILY PROTEIN"/>
    <property type="match status" value="1"/>
</dbReference>
<dbReference type="EC" id="3.1.1.24" evidence="2"/>
<name>A0A7G9R6W3_9ACTN</name>
<dbReference type="RefSeq" id="WP_187577178.1">
    <property type="nucleotide sequence ID" value="NZ_CP060713.1"/>
</dbReference>
<sequence>MPAPVKLHHRIEGEGPTVLVGSSLGATLTLWDDLAADLARDHRVIRFDTRGHGGSPVPAGPYTVEELAADVVALADSLGVERFGYVGISLGGAIGQLLALDHSDRLTSLALCCTAPRFGEPATWVERARQVRAGGLEPLVAATTERWFTERFRREHPDTVGRVMADFVAQPVEGYAGCCEALATYDVTDRLAEIDTPTLVVAGADDPSTTPEVAGQIATAVPRARLVVVADAAHMANVAQPEAVRAAVRTHLEAAR</sequence>
<dbReference type="InterPro" id="IPR050471">
    <property type="entry name" value="AB_hydrolase"/>
</dbReference>
<dbReference type="AlphaFoldDB" id="A0A7G9R6W3"/>
<accession>A0A7G9R6W3</accession>